<dbReference type="EMBL" id="RQEY01000005">
    <property type="protein sequence ID" value="TGK43918.1"/>
    <property type="molecule type" value="Genomic_DNA"/>
</dbReference>
<proteinExistence type="predicted"/>
<keyword evidence="2" id="KW-1185">Reference proteome</keyword>
<dbReference type="Gene3D" id="3.40.50.1820">
    <property type="entry name" value="alpha/beta hydrolase"/>
    <property type="match status" value="1"/>
</dbReference>
<keyword evidence="1" id="KW-0378">Hydrolase</keyword>
<name>A0A4R9HBG9_9LEPT</name>
<comment type="caution">
    <text evidence="1">The sequence shown here is derived from an EMBL/GenBank/DDBJ whole genome shotgun (WGS) entry which is preliminary data.</text>
</comment>
<dbReference type="OrthoDB" id="9765872at2"/>
<sequence>MNFPFCNRKIIYTILSTVFLFECSAATYSTISYSKYEQIRTVRENAISSENLSLITTRFLKSNDLYKRYQEAPRVVIYDLDNRLVALKTRELAYYLAELCYQVGSELDLEDPMFARMFASSLVYSYTYLFDKKATPAADPFSMEFRFALETYNRSLAQLVRFAKRNRKLANLTDLNLPLIRGALSMTRAEVETAWTPKNFLEVEVAYDYKNAGFSNQISKFGIGTPLILIRKHPEKEPIERRKYEFVAGVGQAYPGTALVTLEESYLENRNLTLKAVIHLYDPVHRDRIQFSGLDLPMESDTTTPLAYMLSGAEKRDGFFAKFDGEVGLERKGLYLIYPYKKGKIPVVFVHGLASSPFIWFPMINELLADPKIKDNYQFWVYWYPTGNPITISAADFRDTLRDLRKTYDPKGEDSSFDKMMLVGHSMGGLLSKLMVTKSKKEDWMKVANVSPEKFDLLNSDSKEEVKRVFDFKPLPFVKRVVFIATPHRGSNLAEGFLASIARILFVLPKGALHNIGKAYKFLISDSEEESILPETYGVDGLSPNSLFMKVTGELKPEVPFHSIIGNSKFRDLEWINDSVVSYDSSHIDGAESELLIDSDHSVQDHMPTILEIKRILWEHSGISKK</sequence>
<dbReference type="GO" id="GO:0016787">
    <property type="term" value="F:hydrolase activity"/>
    <property type="evidence" value="ECO:0007669"/>
    <property type="project" value="UniProtKB-KW"/>
</dbReference>
<evidence type="ECO:0000313" key="1">
    <source>
        <dbReference type="EMBL" id="TGK43918.1"/>
    </source>
</evidence>
<dbReference type="AlphaFoldDB" id="A0A4R9HBG9"/>
<dbReference type="Proteomes" id="UP000298097">
    <property type="component" value="Unassembled WGS sequence"/>
</dbReference>
<reference evidence="1" key="1">
    <citation type="journal article" date="2019" name="PLoS Negl. Trop. Dis.">
        <title>Revisiting the worldwide diversity of Leptospira species in the environment.</title>
        <authorList>
            <person name="Vincent A.T."/>
            <person name="Schiettekatte O."/>
            <person name="Bourhy P."/>
            <person name="Veyrier F.J."/>
            <person name="Picardeau M."/>
        </authorList>
    </citation>
    <scope>NUCLEOTIDE SEQUENCE [LARGE SCALE GENOMIC DNA]</scope>
    <source>
        <strain evidence="1">201800301</strain>
    </source>
</reference>
<dbReference type="InterPro" id="IPR029058">
    <property type="entry name" value="AB_hydrolase_fold"/>
</dbReference>
<accession>A0A4R9HBG9</accession>
<dbReference type="SUPFAM" id="SSF53474">
    <property type="entry name" value="alpha/beta-Hydrolases"/>
    <property type="match status" value="1"/>
</dbReference>
<evidence type="ECO:0000313" key="2">
    <source>
        <dbReference type="Proteomes" id="UP000298097"/>
    </source>
</evidence>
<protein>
    <submittedName>
        <fullName evidence="1">Alpha/beta hydrolase</fullName>
    </submittedName>
</protein>
<gene>
    <name evidence="1" type="ORF">EHO65_02070</name>
</gene>
<organism evidence="1 2">
    <name type="scientific">Leptospira andrefontaineae</name>
    <dbReference type="NCBI Taxonomy" id="2484976"/>
    <lineage>
        <taxon>Bacteria</taxon>
        <taxon>Pseudomonadati</taxon>
        <taxon>Spirochaetota</taxon>
        <taxon>Spirochaetia</taxon>
        <taxon>Leptospirales</taxon>
        <taxon>Leptospiraceae</taxon>
        <taxon>Leptospira</taxon>
    </lineage>
</organism>